<evidence type="ECO:0000256" key="6">
    <source>
        <dbReference type="ARBA" id="ARBA00023136"/>
    </source>
</evidence>
<dbReference type="InterPro" id="IPR017927">
    <property type="entry name" value="FAD-bd_FR_type"/>
</dbReference>
<dbReference type="InterPro" id="IPR039261">
    <property type="entry name" value="FNR_nucleotide-bd"/>
</dbReference>
<dbReference type="SUPFAM" id="SSF52343">
    <property type="entry name" value="Ferredoxin reductase-like, C-terminal NADP-linked domain"/>
    <property type="match status" value="1"/>
</dbReference>
<dbReference type="GO" id="GO:0006879">
    <property type="term" value="P:intracellular iron ion homeostasis"/>
    <property type="evidence" value="ECO:0007669"/>
    <property type="project" value="TreeGrafter"/>
</dbReference>
<dbReference type="Proteomes" id="UP000250140">
    <property type="component" value="Unassembled WGS sequence"/>
</dbReference>
<dbReference type="InterPro" id="IPR013112">
    <property type="entry name" value="FAD-bd_8"/>
</dbReference>
<keyword evidence="7" id="KW-0325">Glycoprotein</keyword>
<dbReference type="AlphaFoldDB" id="A0A8E2EYI1"/>
<gene>
    <name evidence="11" type="ORF">AOQ84DRAFT_377858</name>
</gene>
<evidence type="ECO:0000259" key="10">
    <source>
        <dbReference type="PROSITE" id="PS51384"/>
    </source>
</evidence>
<evidence type="ECO:0000256" key="9">
    <source>
        <dbReference type="SAM" id="Phobius"/>
    </source>
</evidence>
<evidence type="ECO:0000256" key="8">
    <source>
        <dbReference type="SAM" id="MobiDB-lite"/>
    </source>
</evidence>
<dbReference type="InterPro" id="IPR013130">
    <property type="entry name" value="Fe3_Rdtase_TM_dom"/>
</dbReference>
<dbReference type="PANTHER" id="PTHR32361:SF9">
    <property type="entry name" value="FERRIC REDUCTASE TRANSMEMBRANE COMPONENT 3-RELATED"/>
    <property type="match status" value="1"/>
</dbReference>
<evidence type="ECO:0000256" key="3">
    <source>
        <dbReference type="ARBA" id="ARBA00022692"/>
    </source>
</evidence>
<keyword evidence="3 9" id="KW-0812">Transmembrane</keyword>
<comment type="subcellular location">
    <subcellularLocation>
        <location evidence="1">Membrane</location>
        <topology evidence="1">Multi-pass membrane protein</topology>
    </subcellularLocation>
</comment>
<feature type="region of interest" description="Disordered" evidence="8">
    <location>
        <begin position="445"/>
        <end position="468"/>
    </location>
</feature>
<evidence type="ECO:0000256" key="7">
    <source>
        <dbReference type="ARBA" id="ARBA00023180"/>
    </source>
</evidence>
<dbReference type="GO" id="GO:0000293">
    <property type="term" value="F:ferric-chelate reductase activity"/>
    <property type="evidence" value="ECO:0007669"/>
    <property type="project" value="TreeGrafter"/>
</dbReference>
<reference evidence="11 12" key="1">
    <citation type="journal article" date="2016" name="Nat. Commun.">
        <title>Ectomycorrhizal ecology is imprinted in the genome of the dominant symbiotic fungus Cenococcum geophilum.</title>
        <authorList>
            <consortium name="DOE Joint Genome Institute"/>
            <person name="Peter M."/>
            <person name="Kohler A."/>
            <person name="Ohm R.A."/>
            <person name="Kuo A."/>
            <person name="Krutzmann J."/>
            <person name="Morin E."/>
            <person name="Arend M."/>
            <person name="Barry K.W."/>
            <person name="Binder M."/>
            <person name="Choi C."/>
            <person name="Clum A."/>
            <person name="Copeland A."/>
            <person name="Grisel N."/>
            <person name="Haridas S."/>
            <person name="Kipfer T."/>
            <person name="LaButti K."/>
            <person name="Lindquist E."/>
            <person name="Lipzen A."/>
            <person name="Maire R."/>
            <person name="Meier B."/>
            <person name="Mihaltcheva S."/>
            <person name="Molinier V."/>
            <person name="Murat C."/>
            <person name="Poggeler S."/>
            <person name="Quandt C.A."/>
            <person name="Sperisen C."/>
            <person name="Tritt A."/>
            <person name="Tisserant E."/>
            <person name="Crous P.W."/>
            <person name="Henrissat B."/>
            <person name="Nehls U."/>
            <person name="Egli S."/>
            <person name="Spatafora J.W."/>
            <person name="Grigoriev I.V."/>
            <person name="Martin F.M."/>
        </authorList>
    </citation>
    <scope>NUCLEOTIDE SEQUENCE [LARGE SCALE GENOMIC DNA]</scope>
    <source>
        <strain evidence="11 12">CBS 207.34</strain>
    </source>
</reference>
<evidence type="ECO:0000256" key="2">
    <source>
        <dbReference type="ARBA" id="ARBA00022448"/>
    </source>
</evidence>
<dbReference type="GO" id="GO:0015677">
    <property type="term" value="P:copper ion import"/>
    <property type="evidence" value="ECO:0007669"/>
    <property type="project" value="TreeGrafter"/>
</dbReference>
<evidence type="ECO:0000256" key="1">
    <source>
        <dbReference type="ARBA" id="ARBA00004141"/>
    </source>
</evidence>
<evidence type="ECO:0000313" key="12">
    <source>
        <dbReference type="Proteomes" id="UP000250140"/>
    </source>
</evidence>
<feature type="transmembrane region" description="Helical" evidence="9">
    <location>
        <begin position="223"/>
        <end position="241"/>
    </location>
</feature>
<evidence type="ECO:0000256" key="5">
    <source>
        <dbReference type="ARBA" id="ARBA00023065"/>
    </source>
</evidence>
<feature type="transmembrane region" description="Helical" evidence="9">
    <location>
        <begin position="328"/>
        <end position="349"/>
    </location>
</feature>
<dbReference type="Gene3D" id="3.40.50.80">
    <property type="entry name" value="Nucleotide-binding domain of ferredoxin-NADP reductase (FNR) module"/>
    <property type="match status" value="1"/>
</dbReference>
<dbReference type="SFLD" id="SFLDG01168">
    <property type="entry name" value="Ferric_reductase_subgroup_(FRE"/>
    <property type="match status" value="1"/>
</dbReference>
<keyword evidence="5" id="KW-0406">Ion transport</keyword>
<feature type="transmembrane region" description="Helical" evidence="9">
    <location>
        <begin position="299"/>
        <end position="321"/>
    </location>
</feature>
<sequence length="643" mass="72349">MGDTLGMMTMMTTSSCWATNTPYLTSLAWCMHTKCAKFNILNSKLEYFWEQEATGQSTAGVKIVPPKWSYAEALANVTTPPTKQLVANDTDLNTTSLVAPDVYQAQWNVLTSVQRETTIENSYGIAMLVAGFGTPVVLTMLGYVPFVSGFLRRLKPYLVWPSTIGTYQIRPLPYLLGNAPTVGQSLYVIMFVILNIIFTAVSYQSRQPNAWYSNRWREIMAYVLYRTGNFAYIMSPLIFLFAGRNNILLWLTNWSHSTFIVLHRWVARVYTVQVLLHSIVAVVLYKSEGTYDKEVSAPYWIWGIVATLCVVVLTFGSGLYVRNFAYEFFLIVHIVLSVILIVGCWYHAYDLYAFLGGYEDWIYAMSAVWFFDRLARVARVAMAGLRRAKVTELGEDYVRIDVPGIRWGSEPGKHVYVYFPTLNPLRPWENHPFSVLPTALLQRSHPCSNSESQSQSSTGRVEEHPDVEKHDALKSRVRVVQNSRPTVGLTLYVRKSTGMTKYLRAHNNLLAFLEGPYPNNPTKEVLSCDRLLLIGGGIGITSLLSFVNNHWNVKMAWSVKESARCLVNDLDGVLSEVVDKDVRIGKRLDVEQLLAEEMEAGWEKVGVVVSGPGGLCDDVRAAVAAAGKLGKTEFELEVEAYSW</sequence>
<dbReference type="OrthoDB" id="167398at2759"/>
<feature type="domain" description="FAD-binding FR-type" evidence="10">
    <location>
        <begin position="367"/>
        <end position="523"/>
    </location>
</feature>
<organism evidence="11 12">
    <name type="scientific">Glonium stellatum</name>
    <dbReference type="NCBI Taxonomy" id="574774"/>
    <lineage>
        <taxon>Eukaryota</taxon>
        <taxon>Fungi</taxon>
        <taxon>Dikarya</taxon>
        <taxon>Ascomycota</taxon>
        <taxon>Pezizomycotina</taxon>
        <taxon>Dothideomycetes</taxon>
        <taxon>Pleosporomycetidae</taxon>
        <taxon>Gloniales</taxon>
        <taxon>Gloniaceae</taxon>
        <taxon>Glonium</taxon>
    </lineage>
</organism>
<protein>
    <recommendedName>
        <fullName evidence="10">FAD-binding FR-type domain-containing protein</fullName>
    </recommendedName>
</protein>
<dbReference type="GO" id="GO:0005886">
    <property type="term" value="C:plasma membrane"/>
    <property type="evidence" value="ECO:0007669"/>
    <property type="project" value="TreeGrafter"/>
</dbReference>
<keyword evidence="2" id="KW-0813">Transport</keyword>
<keyword evidence="12" id="KW-1185">Reference proteome</keyword>
<dbReference type="PANTHER" id="PTHR32361">
    <property type="entry name" value="FERRIC/CUPRIC REDUCTASE TRANSMEMBRANE COMPONENT"/>
    <property type="match status" value="1"/>
</dbReference>
<keyword evidence="4 9" id="KW-1133">Transmembrane helix</keyword>
<dbReference type="SFLD" id="SFLDS00052">
    <property type="entry name" value="Ferric_Reductase_Domain"/>
    <property type="match status" value="1"/>
</dbReference>
<evidence type="ECO:0000256" key="4">
    <source>
        <dbReference type="ARBA" id="ARBA00022989"/>
    </source>
</evidence>
<dbReference type="PROSITE" id="PS51384">
    <property type="entry name" value="FAD_FR"/>
    <property type="match status" value="1"/>
</dbReference>
<feature type="compositionally biased region" description="Low complexity" evidence="8">
    <location>
        <begin position="448"/>
        <end position="457"/>
    </location>
</feature>
<name>A0A8E2EYI1_9PEZI</name>
<feature type="transmembrane region" description="Helical" evidence="9">
    <location>
        <begin position="185"/>
        <end position="203"/>
    </location>
</feature>
<dbReference type="GO" id="GO:0006826">
    <property type="term" value="P:iron ion transport"/>
    <property type="evidence" value="ECO:0007669"/>
    <property type="project" value="TreeGrafter"/>
</dbReference>
<dbReference type="EMBL" id="KV749905">
    <property type="protein sequence ID" value="OCL07257.1"/>
    <property type="molecule type" value="Genomic_DNA"/>
</dbReference>
<proteinExistence type="predicted"/>
<feature type="transmembrane region" description="Helical" evidence="9">
    <location>
        <begin position="125"/>
        <end position="146"/>
    </location>
</feature>
<dbReference type="InterPro" id="IPR051410">
    <property type="entry name" value="Ferric/Cupric_Reductase"/>
</dbReference>
<dbReference type="Pfam" id="PF08022">
    <property type="entry name" value="FAD_binding_8"/>
    <property type="match status" value="1"/>
</dbReference>
<accession>A0A8E2EYI1</accession>
<keyword evidence="6 9" id="KW-0472">Membrane</keyword>
<evidence type="ECO:0000313" key="11">
    <source>
        <dbReference type="EMBL" id="OCL07257.1"/>
    </source>
</evidence>
<dbReference type="Pfam" id="PF01794">
    <property type="entry name" value="Ferric_reduct"/>
    <property type="match status" value="1"/>
</dbReference>